<dbReference type="SMART" id="SM00981">
    <property type="entry name" value="THUMP"/>
    <property type="match status" value="1"/>
</dbReference>
<feature type="domain" description="THUMP" evidence="3">
    <location>
        <begin position="158"/>
        <end position="264"/>
    </location>
</feature>
<protein>
    <submittedName>
        <fullName evidence="4">THUMP domain-containing protein 1</fullName>
    </submittedName>
</protein>
<keyword evidence="5" id="KW-1185">Reference proteome</keyword>
<feature type="region of interest" description="Disordered" evidence="2">
    <location>
        <begin position="17"/>
        <end position="95"/>
    </location>
</feature>
<dbReference type="PROSITE" id="PS51165">
    <property type="entry name" value="THUMP"/>
    <property type="match status" value="1"/>
</dbReference>
<dbReference type="GO" id="GO:0003723">
    <property type="term" value="F:RNA binding"/>
    <property type="evidence" value="ECO:0007669"/>
    <property type="project" value="UniProtKB-UniRule"/>
</dbReference>
<comment type="caution">
    <text evidence="4">The sequence shown here is derived from an EMBL/GenBank/DDBJ whole genome shotgun (WGS) entry which is preliminary data.</text>
</comment>
<dbReference type="OrthoDB" id="367221at2759"/>
<evidence type="ECO:0000313" key="5">
    <source>
        <dbReference type="Proteomes" id="UP000770661"/>
    </source>
</evidence>
<proteinExistence type="predicted"/>
<organism evidence="4 5">
    <name type="scientific">Chionoecetes opilio</name>
    <name type="common">Atlantic snow crab</name>
    <name type="synonym">Cancer opilio</name>
    <dbReference type="NCBI Taxonomy" id="41210"/>
    <lineage>
        <taxon>Eukaryota</taxon>
        <taxon>Metazoa</taxon>
        <taxon>Ecdysozoa</taxon>
        <taxon>Arthropoda</taxon>
        <taxon>Crustacea</taxon>
        <taxon>Multicrustacea</taxon>
        <taxon>Malacostraca</taxon>
        <taxon>Eumalacostraca</taxon>
        <taxon>Eucarida</taxon>
        <taxon>Decapoda</taxon>
        <taxon>Pleocyemata</taxon>
        <taxon>Brachyura</taxon>
        <taxon>Eubrachyura</taxon>
        <taxon>Majoidea</taxon>
        <taxon>Majidae</taxon>
        <taxon>Chionoecetes</taxon>
    </lineage>
</organism>
<evidence type="ECO:0000256" key="2">
    <source>
        <dbReference type="SAM" id="MobiDB-lite"/>
    </source>
</evidence>
<accession>A0A8J5CXF8</accession>
<dbReference type="PANTHER" id="PTHR13452">
    <property type="entry name" value="THUMP DOMAIN CONTAINING PROTEIN 1-RELATED"/>
    <property type="match status" value="1"/>
</dbReference>
<dbReference type="InterPro" id="IPR004114">
    <property type="entry name" value="THUMP_dom"/>
</dbReference>
<dbReference type="CDD" id="cd11717">
    <property type="entry name" value="THUMP_THUMPD1_like"/>
    <property type="match status" value="1"/>
</dbReference>
<feature type="region of interest" description="Disordered" evidence="2">
    <location>
        <begin position="293"/>
        <end position="339"/>
    </location>
</feature>
<sequence>MYFCLIFADGKCSSQGEIKSLKTEGETEKKVSSEGKEPELPDGNACTKVVSEEKSSEAAKEDVKEQLGNGRHEAEKGESKIPCQEKTEEVEATSDSDEEFVSLDAAIKADVDELQKGNEKKHRHLRRFGQVATGARNYVFIRSTLEDPLLLSLAIMDDILKQQRQKTKKLIRMIPVQATCKAFQDDIVKEVKKLCESYFKEKGESFYIAIKVRNNNSVEKESLKASLITVVSEARSANTPVLKDPGVVVNIDVIKNVCCISFLPGYFTKYCKYNLLSLGNKEETAKIVLKTEDSKDEVPAKKVDSKDEVPAKKVDSKDEVPAKKVDSKDEVPAKKVEVK</sequence>
<gene>
    <name evidence="4" type="primary">THUMPD1</name>
    <name evidence="4" type="ORF">GWK47_040207</name>
</gene>
<dbReference type="Pfam" id="PF02926">
    <property type="entry name" value="THUMP"/>
    <property type="match status" value="1"/>
</dbReference>
<dbReference type="SUPFAM" id="SSF143437">
    <property type="entry name" value="THUMP domain-like"/>
    <property type="match status" value="1"/>
</dbReference>
<keyword evidence="1" id="KW-0694">RNA-binding</keyword>
<dbReference type="GO" id="GO:0006400">
    <property type="term" value="P:tRNA modification"/>
    <property type="evidence" value="ECO:0007669"/>
    <property type="project" value="InterPro"/>
</dbReference>
<dbReference type="Gene3D" id="3.30.2300.10">
    <property type="entry name" value="THUMP superfamily"/>
    <property type="match status" value="1"/>
</dbReference>
<evidence type="ECO:0000313" key="4">
    <source>
        <dbReference type="EMBL" id="KAG0724624.1"/>
    </source>
</evidence>
<dbReference type="EMBL" id="JACEEZ010006632">
    <property type="protein sequence ID" value="KAG0724624.1"/>
    <property type="molecule type" value="Genomic_DNA"/>
</dbReference>
<dbReference type="PANTHER" id="PTHR13452:SF10">
    <property type="entry name" value="THUMP DOMAIN-CONTAINING PROTEIN 1"/>
    <property type="match status" value="1"/>
</dbReference>
<dbReference type="InterPro" id="IPR040183">
    <property type="entry name" value="THUMPD1-like"/>
</dbReference>
<feature type="compositionally biased region" description="Basic and acidic residues" evidence="2">
    <location>
        <begin position="19"/>
        <end position="39"/>
    </location>
</feature>
<dbReference type="Proteomes" id="UP000770661">
    <property type="component" value="Unassembled WGS sequence"/>
</dbReference>
<name>A0A8J5CXF8_CHIOP</name>
<reference evidence="4" key="1">
    <citation type="submission" date="2020-07" db="EMBL/GenBank/DDBJ databases">
        <title>The High-quality genome of the commercially important snow crab, Chionoecetes opilio.</title>
        <authorList>
            <person name="Jeong J.-H."/>
            <person name="Ryu S."/>
        </authorList>
    </citation>
    <scope>NUCLEOTIDE SEQUENCE</scope>
    <source>
        <strain evidence="4">MADBK_172401_WGS</strain>
        <tissue evidence="4">Digestive gland</tissue>
    </source>
</reference>
<evidence type="ECO:0000259" key="3">
    <source>
        <dbReference type="PROSITE" id="PS51165"/>
    </source>
</evidence>
<dbReference type="AlphaFoldDB" id="A0A8J5CXF8"/>
<feature type="compositionally biased region" description="Basic and acidic residues" evidence="2">
    <location>
        <begin position="50"/>
        <end position="89"/>
    </location>
</feature>
<evidence type="ECO:0000256" key="1">
    <source>
        <dbReference type="PROSITE-ProRule" id="PRU00529"/>
    </source>
</evidence>